<dbReference type="InterPro" id="IPR050351">
    <property type="entry name" value="BphY/WalK/GraS-like"/>
</dbReference>
<proteinExistence type="predicted"/>
<dbReference type="AlphaFoldDB" id="A0A1D8JII0"/>
<evidence type="ECO:0000313" key="16">
    <source>
        <dbReference type="EMBL" id="AOV08530.1"/>
    </source>
</evidence>
<evidence type="ECO:0000256" key="10">
    <source>
        <dbReference type="ARBA" id="ARBA00022989"/>
    </source>
</evidence>
<feature type="transmembrane region" description="Helical" evidence="14">
    <location>
        <begin position="37"/>
        <end position="55"/>
    </location>
</feature>
<keyword evidence="8 16" id="KW-0418">Kinase</keyword>
<evidence type="ECO:0000256" key="2">
    <source>
        <dbReference type="ARBA" id="ARBA00004651"/>
    </source>
</evidence>
<keyword evidence="11" id="KW-0902">Two-component regulatory system</keyword>
<dbReference type="GO" id="GO:0016036">
    <property type="term" value="P:cellular response to phosphate starvation"/>
    <property type="evidence" value="ECO:0007669"/>
    <property type="project" value="TreeGrafter"/>
</dbReference>
<evidence type="ECO:0000256" key="1">
    <source>
        <dbReference type="ARBA" id="ARBA00000085"/>
    </source>
</evidence>
<dbReference type="KEGG" id="surl:BI350_13960"/>
<keyword evidence="12 14" id="KW-0472">Membrane</keyword>
<evidence type="ECO:0000313" key="17">
    <source>
        <dbReference type="Proteomes" id="UP000185746"/>
    </source>
</evidence>
<feature type="domain" description="Histidine kinase" evidence="15">
    <location>
        <begin position="123"/>
        <end position="329"/>
    </location>
</feature>
<gene>
    <name evidence="16" type="ORF">BI350_13960</name>
</gene>
<keyword evidence="17" id="KW-1185">Reference proteome</keyword>
<dbReference type="EC" id="2.7.13.3" evidence="3"/>
<dbReference type="SUPFAM" id="SSF55874">
    <property type="entry name" value="ATPase domain of HSP90 chaperone/DNA topoisomerase II/histidine kinase"/>
    <property type="match status" value="1"/>
</dbReference>
<dbReference type="RefSeq" id="WP_075528696.1">
    <property type="nucleotide sequence ID" value="NZ_CP017560.1"/>
</dbReference>
<evidence type="ECO:0000256" key="5">
    <source>
        <dbReference type="ARBA" id="ARBA00022679"/>
    </source>
</evidence>
<keyword evidence="4" id="KW-1003">Cell membrane</keyword>
<evidence type="ECO:0000256" key="13">
    <source>
        <dbReference type="SAM" id="Coils"/>
    </source>
</evidence>
<feature type="transmembrane region" description="Helical" evidence="14">
    <location>
        <begin position="12"/>
        <end position="31"/>
    </location>
</feature>
<comment type="catalytic activity">
    <reaction evidence="1">
        <text>ATP + protein L-histidine = ADP + protein N-phospho-L-histidine.</text>
        <dbReference type="EC" id="2.7.13.3"/>
    </reaction>
</comment>
<sequence length="347" mass="39592">MKAIRLFLKDHLSFLVFQGFLVLFLLLLFWLDGFRSYDIFIYAMVMSILFTFGFLGGKFIMRRSFYAAIVQKPSRMEDALIQYAQGPEHQRIANYTRNLYKIYQDEAQSLYSSQSRQIEFMNHWVHQMKTPISVINLLVQEEEIDRQSVSEELDRLQAGLDTVLVNASLETFERDMTIEKINLQQLVQETITAHKRLLITNRIFPVLEIDETLIVATDRKWLKIVIGQFITNAVKYTFEKGKRIYLTGKLAEEGVRLSVRDEGIGIPTSDLGRITNAFFTGENGRLTGESTGMGLYIASEVCEKLGHPLTIESEMGVGTEVTLLFKNGEGGANVGATREVDRSDEDL</sequence>
<dbReference type="GO" id="GO:0004721">
    <property type="term" value="F:phosphoprotein phosphatase activity"/>
    <property type="evidence" value="ECO:0007669"/>
    <property type="project" value="TreeGrafter"/>
</dbReference>
<evidence type="ECO:0000256" key="9">
    <source>
        <dbReference type="ARBA" id="ARBA00022840"/>
    </source>
</evidence>
<evidence type="ECO:0000256" key="8">
    <source>
        <dbReference type="ARBA" id="ARBA00022777"/>
    </source>
</evidence>
<dbReference type="Proteomes" id="UP000185746">
    <property type="component" value="Chromosome"/>
</dbReference>
<keyword evidence="9" id="KW-0067">ATP-binding</keyword>
<dbReference type="InterPro" id="IPR036890">
    <property type="entry name" value="HATPase_C_sf"/>
</dbReference>
<dbReference type="InterPro" id="IPR004358">
    <property type="entry name" value="Sig_transdc_His_kin-like_C"/>
</dbReference>
<keyword evidence="6 14" id="KW-0812">Transmembrane</keyword>
<dbReference type="PANTHER" id="PTHR45453:SF2">
    <property type="entry name" value="HISTIDINE KINASE"/>
    <property type="match status" value="1"/>
</dbReference>
<dbReference type="SMART" id="SM00387">
    <property type="entry name" value="HATPase_c"/>
    <property type="match status" value="1"/>
</dbReference>
<evidence type="ECO:0000256" key="6">
    <source>
        <dbReference type="ARBA" id="ARBA00022692"/>
    </source>
</evidence>
<keyword evidence="10 14" id="KW-1133">Transmembrane helix</keyword>
<dbReference type="GO" id="GO:0000155">
    <property type="term" value="F:phosphorelay sensor kinase activity"/>
    <property type="evidence" value="ECO:0007669"/>
    <property type="project" value="TreeGrafter"/>
</dbReference>
<evidence type="ECO:0000259" key="15">
    <source>
        <dbReference type="PROSITE" id="PS50109"/>
    </source>
</evidence>
<dbReference type="Pfam" id="PF02518">
    <property type="entry name" value="HATPase_c"/>
    <property type="match status" value="1"/>
</dbReference>
<dbReference type="GO" id="GO:0005524">
    <property type="term" value="F:ATP binding"/>
    <property type="evidence" value="ECO:0007669"/>
    <property type="project" value="UniProtKB-KW"/>
</dbReference>
<keyword evidence="7" id="KW-0547">Nucleotide-binding</keyword>
<evidence type="ECO:0000256" key="7">
    <source>
        <dbReference type="ARBA" id="ARBA00022741"/>
    </source>
</evidence>
<dbReference type="PROSITE" id="PS50109">
    <property type="entry name" value="HIS_KIN"/>
    <property type="match status" value="1"/>
</dbReference>
<comment type="subcellular location">
    <subcellularLocation>
        <location evidence="2">Cell membrane</location>
        <topology evidence="2">Multi-pass membrane protein</topology>
    </subcellularLocation>
</comment>
<evidence type="ECO:0000256" key="3">
    <source>
        <dbReference type="ARBA" id="ARBA00012438"/>
    </source>
</evidence>
<dbReference type="EMBL" id="CP017560">
    <property type="protein sequence ID" value="AOV08530.1"/>
    <property type="molecule type" value="Genomic_DNA"/>
</dbReference>
<feature type="coiled-coil region" evidence="13">
    <location>
        <begin position="139"/>
        <end position="189"/>
    </location>
</feature>
<evidence type="ECO:0000256" key="4">
    <source>
        <dbReference type="ARBA" id="ARBA00022475"/>
    </source>
</evidence>
<dbReference type="PRINTS" id="PR00344">
    <property type="entry name" value="BCTRLSENSOR"/>
</dbReference>
<evidence type="ECO:0000256" key="12">
    <source>
        <dbReference type="ARBA" id="ARBA00023136"/>
    </source>
</evidence>
<protein>
    <recommendedName>
        <fullName evidence="3">histidine kinase</fullName>
        <ecNumber evidence="3">2.7.13.3</ecNumber>
    </recommendedName>
</protein>
<accession>A0A1D8JII0</accession>
<dbReference type="InterPro" id="IPR003594">
    <property type="entry name" value="HATPase_dom"/>
</dbReference>
<reference evidence="16 17" key="1">
    <citation type="submission" date="2016-09" db="EMBL/GenBank/DDBJ databases">
        <title>Complete genome sequence of the Lysinibacillus sphaericus LMG 22257, a specie of Bacillus with ureolytic activity that can effectively biodeposit calcium carbonate.</title>
        <authorList>
            <person name="Yan W."/>
        </authorList>
    </citation>
    <scope>NUCLEOTIDE SEQUENCE [LARGE SCALE GENOMIC DNA]</scope>
    <source>
        <strain evidence="16 17">LMG 22257</strain>
    </source>
</reference>
<organism evidence="16 17">
    <name type="scientific">Sporosarcina ureilytica</name>
    <dbReference type="NCBI Taxonomy" id="298596"/>
    <lineage>
        <taxon>Bacteria</taxon>
        <taxon>Bacillati</taxon>
        <taxon>Bacillota</taxon>
        <taxon>Bacilli</taxon>
        <taxon>Bacillales</taxon>
        <taxon>Caryophanaceae</taxon>
        <taxon>Sporosarcina</taxon>
    </lineage>
</organism>
<dbReference type="PANTHER" id="PTHR45453">
    <property type="entry name" value="PHOSPHATE REGULON SENSOR PROTEIN PHOR"/>
    <property type="match status" value="1"/>
</dbReference>
<keyword evidence="13" id="KW-0175">Coiled coil</keyword>
<keyword evidence="5" id="KW-0808">Transferase</keyword>
<dbReference type="Gene3D" id="3.30.565.10">
    <property type="entry name" value="Histidine kinase-like ATPase, C-terminal domain"/>
    <property type="match status" value="1"/>
</dbReference>
<name>A0A1D8JII0_9BACL</name>
<dbReference type="GO" id="GO:0005886">
    <property type="term" value="C:plasma membrane"/>
    <property type="evidence" value="ECO:0007669"/>
    <property type="project" value="UniProtKB-SubCell"/>
</dbReference>
<evidence type="ECO:0000256" key="11">
    <source>
        <dbReference type="ARBA" id="ARBA00023012"/>
    </source>
</evidence>
<evidence type="ECO:0000256" key="14">
    <source>
        <dbReference type="SAM" id="Phobius"/>
    </source>
</evidence>
<dbReference type="InterPro" id="IPR005467">
    <property type="entry name" value="His_kinase_dom"/>
</dbReference>